<dbReference type="InterPro" id="IPR016047">
    <property type="entry name" value="M23ase_b-sheet_dom"/>
</dbReference>
<evidence type="ECO:0000259" key="1">
    <source>
        <dbReference type="Pfam" id="PF01551"/>
    </source>
</evidence>
<proteinExistence type="predicted"/>
<evidence type="ECO:0000313" key="3">
    <source>
        <dbReference type="Proteomes" id="UP000229342"/>
    </source>
</evidence>
<feature type="domain" description="M23ase beta-sheet core" evidence="1">
    <location>
        <begin position="182"/>
        <end position="276"/>
    </location>
</feature>
<dbReference type="EMBL" id="PCVG01000036">
    <property type="protein sequence ID" value="PIQ68658.1"/>
    <property type="molecule type" value="Genomic_DNA"/>
</dbReference>
<dbReference type="CDD" id="cd12797">
    <property type="entry name" value="M23_peptidase"/>
    <property type="match status" value="1"/>
</dbReference>
<dbReference type="PANTHER" id="PTHR21666:SF270">
    <property type="entry name" value="MUREIN HYDROLASE ACTIVATOR ENVC"/>
    <property type="match status" value="1"/>
</dbReference>
<dbReference type="SUPFAM" id="SSF51261">
    <property type="entry name" value="Duplicated hybrid motif"/>
    <property type="match status" value="1"/>
</dbReference>
<dbReference type="InterPro" id="IPR011055">
    <property type="entry name" value="Dup_hybrid_motif"/>
</dbReference>
<dbReference type="Pfam" id="PF01551">
    <property type="entry name" value="Peptidase_M23"/>
    <property type="match status" value="1"/>
</dbReference>
<comment type="caution">
    <text evidence="2">The sequence shown here is derived from an EMBL/GenBank/DDBJ whole genome shotgun (WGS) entry which is preliminary data.</text>
</comment>
<dbReference type="AlphaFoldDB" id="A0A2H0KBL1"/>
<name>A0A2H0KBL1_9BACT</name>
<dbReference type="InterPro" id="IPR050570">
    <property type="entry name" value="Cell_wall_metabolism_enzyme"/>
</dbReference>
<accession>A0A2H0KBL1</accession>
<sequence>MYHFSRFIYICGLGFLFCVTSVYATSIGVTPAEFMQGDPARITIEGVSRDDIDSLSWGNTPLPLFEYEGKVSSIVGVDLSTRPGLSVLTLRLVDGTVITKQVRVGSRKRTTAPLGIPDKMGGNTPTAESNLMKMFVQENAILAQLTSTTTPLWHDSFQYPLSDTRVSDSFGYVRQTGASTIFHRGTDFEADIGTPVYALSDGVVRLMRQFTAYGKIIVVDYGSNISAYYLHLSQMNVRKDELVEKGQVIGLSGDTGYALSPHLHLSIKIHGASIDPMKFFTLLGPR</sequence>
<dbReference type="Gene3D" id="2.70.70.10">
    <property type="entry name" value="Glucose Permease (Domain IIA)"/>
    <property type="match status" value="1"/>
</dbReference>
<protein>
    <recommendedName>
        <fullName evidence="1">M23ase beta-sheet core domain-containing protein</fullName>
    </recommendedName>
</protein>
<dbReference type="Proteomes" id="UP000229342">
    <property type="component" value="Unassembled WGS sequence"/>
</dbReference>
<dbReference type="GO" id="GO:0004222">
    <property type="term" value="F:metalloendopeptidase activity"/>
    <property type="evidence" value="ECO:0007669"/>
    <property type="project" value="TreeGrafter"/>
</dbReference>
<evidence type="ECO:0000313" key="2">
    <source>
        <dbReference type="EMBL" id="PIQ68658.1"/>
    </source>
</evidence>
<gene>
    <name evidence="2" type="ORF">COV91_02985</name>
</gene>
<dbReference type="PANTHER" id="PTHR21666">
    <property type="entry name" value="PEPTIDASE-RELATED"/>
    <property type="match status" value="1"/>
</dbReference>
<organism evidence="2 3">
    <name type="scientific">Candidatus Taylorbacteria bacterium CG11_big_fil_rev_8_21_14_0_20_46_11</name>
    <dbReference type="NCBI Taxonomy" id="1975025"/>
    <lineage>
        <taxon>Bacteria</taxon>
        <taxon>Candidatus Tayloriibacteriota</taxon>
    </lineage>
</organism>
<reference evidence="2 3" key="1">
    <citation type="submission" date="2017-09" db="EMBL/GenBank/DDBJ databases">
        <title>Depth-based differentiation of microbial function through sediment-hosted aquifers and enrichment of novel symbionts in the deep terrestrial subsurface.</title>
        <authorList>
            <person name="Probst A.J."/>
            <person name="Ladd B."/>
            <person name="Jarett J.K."/>
            <person name="Geller-Mcgrath D.E."/>
            <person name="Sieber C.M."/>
            <person name="Emerson J.B."/>
            <person name="Anantharaman K."/>
            <person name="Thomas B.C."/>
            <person name="Malmstrom R."/>
            <person name="Stieglmeier M."/>
            <person name="Klingl A."/>
            <person name="Woyke T."/>
            <person name="Ryan C.M."/>
            <person name="Banfield J.F."/>
        </authorList>
    </citation>
    <scope>NUCLEOTIDE SEQUENCE [LARGE SCALE GENOMIC DNA]</scope>
    <source>
        <strain evidence="2">CG11_big_fil_rev_8_21_14_0_20_46_11</strain>
    </source>
</reference>